<evidence type="ECO:0000313" key="3">
    <source>
        <dbReference type="EMBL" id="MYZ46887.1"/>
    </source>
</evidence>
<dbReference type="RefSeq" id="WP_161139230.1">
    <property type="nucleotide sequence ID" value="NZ_SPKJ01000007.1"/>
</dbReference>
<feature type="domain" description="ChsH2 C-terminal OB-fold" evidence="1">
    <location>
        <begin position="54"/>
        <end position="119"/>
    </location>
</feature>
<dbReference type="InterPro" id="IPR022002">
    <property type="entry name" value="ChsH2_Znr"/>
</dbReference>
<reference evidence="3" key="1">
    <citation type="submission" date="2019-03" db="EMBL/GenBank/DDBJ databases">
        <title>Afifella sp. nov., isolated from activated sludge.</title>
        <authorList>
            <person name="Li Q."/>
            <person name="Liu Y."/>
        </authorList>
    </citation>
    <scope>NUCLEOTIDE SEQUENCE</scope>
    <source>
        <strain evidence="3">L72</strain>
    </source>
</reference>
<accession>A0A964T3J3</accession>
<feature type="domain" description="ChsH2 rubredoxin-like zinc ribbon" evidence="2">
    <location>
        <begin position="17"/>
        <end position="53"/>
    </location>
</feature>
<dbReference type="SUPFAM" id="SSF50249">
    <property type="entry name" value="Nucleic acid-binding proteins"/>
    <property type="match status" value="1"/>
</dbReference>
<evidence type="ECO:0000259" key="2">
    <source>
        <dbReference type="Pfam" id="PF12172"/>
    </source>
</evidence>
<dbReference type="InterPro" id="IPR002878">
    <property type="entry name" value="ChsH2_C"/>
</dbReference>
<dbReference type="Pfam" id="PF12172">
    <property type="entry name" value="zf-ChsH2"/>
    <property type="match status" value="1"/>
</dbReference>
<proteinExistence type="predicted"/>
<dbReference type="EMBL" id="SPKJ01000007">
    <property type="protein sequence ID" value="MYZ46887.1"/>
    <property type="molecule type" value="Genomic_DNA"/>
</dbReference>
<dbReference type="OrthoDB" id="7595207at2"/>
<dbReference type="InterPro" id="IPR052513">
    <property type="entry name" value="Thioester_dehydratase-like"/>
</dbReference>
<dbReference type="InterPro" id="IPR012340">
    <property type="entry name" value="NA-bd_OB-fold"/>
</dbReference>
<organism evidence="3 4">
    <name type="scientific">Propylenella binzhouense</name>
    <dbReference type="NCBI Taxonomy" id="2555902"/>
    <lineage>
        <taxon>Bacteria</taxon>
        <taxon>Pseudomonadati</taxon>
        <taxon>Pseudomonadota</taxon>
        <taxon>Alphaproteobacteria</taxon>
        <taxon>Hyphomicrobiales</taxon>
        <taxon>Propylenellaceae</taxon>
        <taxon>Propylenella</taxon>
    </lineage>
</organism>
<dbReference type="PANTHER" id="PTHR34075">
    <property type="entry name" value="BLR3430 PROTEIN"/>
    <property type="match status" value="1"/>
</dbReference>
<evidence type="ECO:0000259" key="1">
    <source>
        <dbReference type="Pfam" id="PF01796"/>
    </source>
</evidence>
<name>A0A964T3J3_9HYPH</name>
<sequence>MAAKPEPHETELSRPYWDAARKGVLLIQKCANCGKLRHYPQLVCDRCHSLGVEWVEASGKGEVHSWTVAHHVFHPGFAGEVPYALVTVDLAEGVRALGRLEGMEAGALRLGFPVEAGFHVEENGTPVLRFRPAGTRRNDR</sequence>
<dbReference type="PANTHER" id="PTHR34075:SF5">
    <property type="entry name" value="BLR3430 PROTEIN"/>
    <property type="match status" value="1"/>
</dbReference>
<dbReference type="Pfam" id="PF01796">
    <property type="entry name" value="OB_ChsH2_C"/>
    <property type="match status" value="1"/>
</dbReference>
<comment type="caution">
    <text evidence="3">The sequence shown here is derived from an EMBL/GenBank/DDBJ whole genome shotgun (WGS) entry which is preliminary data.</text>
</comment>
<dbReference type="Gene3D" id="6.10.30.10">
    <property type="match status" value="1"/>
</dbReference>
<gene>
    <name evidence="3" type="ORF">E4O86_04075</name>
</gene>
<dbReference type="AlphaFoldDB" id="A0A964T3J3"/>
<evidence type="ECO:0000313" key="4">
    <source>
        <dbReference type="Proteomes" id="UP000773614"/>
    </source>
</evidence>
<protein>
    <submittedName>
        <fullName evidence="3">Zn-ribbon domain-containing OB-fold protein</fullName>
    </submittedName>
</protein>
<dbReference type="Proteomes" id="UP000773614">
    <property type="component" value="Unassembled WGS sequence"/>
</dbReference>
<keyword evidence="4" id="KW-1185">Reference proteome</keyword>